<gene>
    <name evidence="7" type="ORF">HK099_008136</name>
</gene>
<dbReference type="InterPro" id="IPR036236">
    <property type="entry name" value="Znf_C2H2_sf"/>
</dbReference>
<proteinExistence type="predicted"/>
<dbReference type="Pfam" id="PF00096">
    <property type="entry name" value="zf-C2H2"/>
    <property type="match status" value="1"/>
</dbReference>
<evidence type="ECO:0000259" key="6">
    <source>
        <dbReference type="PROSITE" id="PS50157"/>
    </source>
</evidence>
<name>A0AAD5TWD1_9FUNG</name>
<evidence type="ECO:0000256" key="1">
    <source>
        <dbReference type="ARBA" id="ARBA00022723"/>
    </source>
</evidence>
<keyword evidence="1" id="KW-0479">Metal-binding</keyword>
<keyword evidence="8" id="KW-1185">Reference proteome</keyword>
<dbReference type="GO" id="GO:0000981">
    <property type="term" value="F:DNA-binding transcription factor activity, RNA polymerase II-specific"/>
    <property type="evidence" value="ECO:0007669"/>
    <property type="project" value="TreeGrafter"/>
</dbReference>
<evidence type="ECO:0000256" key="2">
    <source>
        <dbReference type="ARBA" id="ARBA00022771"/>
    </source>
</evidence>
<evidence type="ECO:0000313" key="7">
    <source>
        <dbReference type="EMBL" id="KAJ3210987.1"/>
    </source>
</evidence>
<dbReference type="PROSITE" id="PS50157">
    <property type="entry name" value="ZINC_FINGER_C2H2_2"/>
    <property type="match status" value="2"/>
</dbReference>
<keyword evidence="2 4" id="KW-0863">Zinc-finger</keyword>
<evidence type="ECO:0000313" key="8">
    <source>
        <dbReference type="Proteomes" id="UP001211065"/>
    </source>
</evidence>
<protein>
    <recommendedName>
        <fullName evidence="6">C2H2-type domain-containing protein</fullName>
    </recommendedName>
</protein>
<evidence type="ECO:0000256" key="5">
    <source>
        <dbReference type="SAM" id="MobiDB-lite"/>
    </source>
</evidence>
<feature type="domain" description="C2H2-type" evidence="6">
    <location>
        <begin position="220"/>
        <end position="246"/>
    </location>
</feature>
<dbReference type="PROSITE" id="PS00028">
    <property type="entry name" value="ZINC_FINGER_C2H2_1"/>
    <property type="match status" value="1"/>
</dbReference>
<feature type="region of interest" description="Disordered" evidence="5">
    <location>
        <begin position="108"/>
        <end position="134"/>
    </location>
</feature>
<sequence length="309" mass="34514">MFNDDVMNLLNQIQLDCFDDSLSNFHQQEHHFSIPPFNTNQSSFTHNSKNSFDVPAFSPQPFLNSDDPTISNSSPVNPSKFLLVNNSNDFQLTNSSSLNNSNLNFINNRPPPSPLNSMYSPLSEPAQSPLLNAHSPLISSQSPIINNFTKKKRSPQSYDDSNFFITSTPQSPPVTPLLAPIMIPSSPTIQLNSQFVNLSTSPNPNSTSNSTTTKKKDALFKCPCGKSFKKIHSLELHSKLHQKDRAFGCNVCGKRFLRPHDLKRHKVTHIEGYHPFECGTCGITFTRQDAKQRHVNSKKCISKVPATVE</sequence>
<keyword evidence="3" id="KW-0862">Zinc</keyword>
<dbReference type="SUPFAM" id="SSF57667">
    <property type="entry name" value="beta-beta-alpha zinc fingers"/>
    <property type="match status" value="1"/>
</dbReference>
<reference evidence="7" key="1">
    <citation type="submission" date="2020-05" db="EMBL/GenBank/DDBJ databases">
        <title>Phylogenomic resolution of chytrid fungi.</title>
        <authorList>
            <person name="Stajich J.E."/>
            <person name="Amses K."/>
            <person name="Simmons R."/>
            <person name="Seto K."/>
            <person name="Myers J."/>
            <person name="Bonds A."/>
            <person name="Quandt C.A."/>
            <person name="Barry K."/>
            <person name="Liu P."/>
            <person name="Grigoriev I."/>
            <person name="Longcore J.E."/>
            <person name="James T.Y."/>
        </authorList>
    </citation>
    <scope>NUCLEOTIDE SEQUENCE</scope>
    <source>
        <strain evidence="7">JEL0476</strain>
    </source>
</reference>
<dbReference type="PANTHER" id="PTHR23235:SF120">
    <property type="entry name" value="KRUPPEL-LIKE FACTOR 15"/>
    <property type="match status" value="1"/>
</dbReference>
<evidence type="ECO:0000256" key="4">
    <source>
        <dbReference type="PROSITE-ProRule" id="PRU00042"/>
    </source>
</evidence>
<dbReference type="GO" id="GO:0000978">
    <property type="term" value="F:RNA polymerase II cis-regulatory region sequence-specific DNA binding"/>
    <property type="evidence" value="ECO:0007669"/>
    <property type="project" value="TreeGrafter"/>
</dbReference>
<dbReference type="PANTHER" id="PTHR23235">
    <property type="entry name" value="KRUEPPEL-LIKE TRANSCRIPTION FACTOR"/>
    <property type="match status" value="1"/>
</dbReference>
<dbReference type="GO" id="GO:0008270">
    <property type="term" value="F:zinc ion binding"/>
    <property type="evidence" value="ECO:0007669"/>
    <property type="project" value="UniProtKB-KW"/>
</dbReference>
<organism evidence="7 8">
    <name type="scientific">Clydaea vesicula</name>
    <dbReference type="NCBI Taxonomy" id="447962"/>
    <lineage>
        <taxon>Eukaryota</taxon>
        <taxon>Fungi</taxon>
        <taxon>Fungi incertae sedis</taxon>
        <taxon>Chytridiomycota</taxon>
        <taxon>Chytridiomycota incertae sedis</taxon>
        <taxon>Chytridiomycetes</taxon>
        <taxon>Lobulomycetales</taxon>
        <taxon>Lobulomycetaceae</taxon>
        <taxon>Clydaea</taxon>
    </lineage>
</organism>
<feature type="domain" description="C2H2-type" evidence="6">
    <location>
        <begin position="247"/>
        <end position="269"/>
    </location>
</feature>
<feature type="compositionally biased region" description="Polar residues" evidence="5">
    <location>
        <begin position="115"/>
        <end position="130"/>
    </location>
</feature>
<evidence type="ECO:0000256" key="3">
    <source>
        <dbReference type="ARBA" id="ARBA00022833"/>
    </source>
</evidence>
<dbReference type="EMBL" id="JADGJW010000862">
    <property type="protein sequence ID" value="KAJ3210987.1"/>
    <property type="molecule type" value="Genomic_DNA"/>
</dbReference>
<dbReference type="InterPro" id="IPR013087">
    <property type="entry name" value="Znf_C2H2_type"/>
</dbReference>
<dbReference type="Gene3D" id="3.30.160.60">
    <property type="entry name" value="Classic Zinc Finger"/>
    <property type="match status" value="2"/>
</dbReference>
<dbReference type="Proteomes" id="UP001211065">
    <property type="component" value="Unassembled WGS sequence"/>
</dbReference>
<comment type="caution">
    <text evidence="7">The sequence shown here is derived from an EMBL/GenBank/DDBJ whole genome shotgun (WGS) entry which is preliminary data.</text>
</comment>
<dbReference type="SMART" id="SM00355">
    <property type="entry name" value="ZnF_C2H2"/>
    <property type="match status" value="3"/>
</dbReference>
<dbReference type="AlphaFoldDB" id="A0AAD5TWD1"/>
<accession>A0AAD5TWD1</accession>